<comment type="caution">
    <text evidence="2">The sequence shown here is derived from an EMBL/GenBank/DDBJ whole genome shotgun (WGS) entry which is preliminary data.</text>
</comment>
<dbReference type="EMBL" id="JAULSR010000010">
    <property type="protein sequence ID" value="KAK0610719.1"/>
    <property type="molecule type" value="Genomic_DNA"/>
</dbReference>
<keyword evidence="1" id="KW-0472">Membrane</keyword>
<feature type="transmembrane region" description="Helical" evidence="1">
    <location>
        <begin position="9"/>
        <end position="29"/>
    </location>
</feature>
<keyword evidence="1" id="KW-1133">Transmembrane helix</keyword>
<reference evidence="2" key="1">
    <citation type="submission" date="2023-06" db="EMBL/GenBank/DDBJ databases">
        <title>Genome-scale phylogeny and comparative genomics of the fungal order Sordariales.</title>
        <authorList>
            <consortium name="Lawrence Berkeley National Laboratory"/>
            <person name="Hensen N."/>
            <person name="Bonometti L."/>
            <person name="Westerberg I."/>
            <person name="Brannstrom I.O."/>
            <person name="Guillou S."/>
            <person name="Cros-Aarteil S."/>
            <person name="Calhoun S."/>
            <person name="Haridas S."/>
            <person name="Kuo A."/>
            <person name="Mondo S."/>
            <person name="Pangilinan J."/>
            <person name="Riley R."/>
            <person name="LaButti K."/>
            <person name="Andreopoulos B."/>
            <person name="Lipzen A."/>
            <person name="Chen C."/>
            <person name="Yanf M."/>
            <person name="Daum C."/>
            <person name="Ng V."/>
            <person name="Clum A."/>
            <person name="Steindorff A."/>
            <person name="Ohm R."/>
            <person name="Martin F."/>
            <person name="Silar P."/>
            <person name="Natvig D."/>
            <person name="Lalanne C."/>
            <person name="Gautier V."/>
            <person name="Ament-velasquez S.L."/>
            <person name="Kruys A."/>
            <person name="Hutchinson M.I."/>
            <person name="Powell A.J."/>
            <person name="Barry K."/>
            <person name="Miller A.N."/>
            <person name="Grigoriev I.V."/>
            <person name="Debuchy R."/>
            <person name="Gladieux P."/>
            <person name="Thoren M.H."/>
            <person name="Johannesson H."/>
        </authorList>
    </citation>
    <scope>NUCLEOTIDE SEQUENCE</scope>
    <source>
        <strain evidence="2">SMH3391-2</strain>
    </source>
</reference>
<keyword evidence="3" id="KW-1185">Reference proteome</keyword>
<gene>
    <name evidence="2" type="ORF">B0T17DRAFT_512196</name>
</gene>
<name>A0AA39W463_9PEZI</name>
<sequence>MHCGNEIQVIFNYGAPILTAMAILLFAILPTPELVPDSSYVKSIRHQRDMHQTNSLSSHLTTPLLIPTAPLHDISQHFSTAVSALTKLLQALGRSIQHWPVPNAKEPDATEKQFGLLYGLGAIAHILCVVLSKADQACGLETPYETRLIITFRQQLLEYHKPRAMIKPVSGSPRAPPAQDSRRTWKVPSLKHGSPIRANMLPIPIRGSSLSQARTRTGDLRRSESDRIRLPKFNLDSKLLSFPSPRFTDDLIKKLPDKSQGLSGR</sequence>
<proteinExistence type="predicted"/>
<accession>A0AA39W463</accession>
<keyword evidence="1" id="KW-0812">Transmembrane</keyword>
<protein>
    <submittedName>
        <fullName evidence="2">Uncharacterized protein</fullName>
    </submittedName>
</protein>
<dbReference type="AlphaFoldDB" id="A0AA39W463"/>
<dbReference type="Proteomes" id="UP001174934">
    <property type="component" value="Unassembled WGS sequence"/>
</dbReference>
<evidence type="ECO:0000256" key="1">
    <source>
        <dbReference type="SAM" id="Phobius"/>
    </source>
</evidence>
<evidence type="ECO:0000313" key="2">
    <source>
        <dbReference type="EMBL" id="KAK0610719.1"/>
    </source>
</evidence>
<evidence type="ECO:0000313" key="3">
    <source>
        <dbReference type="Proteomes" id="UP001174934"/>
    </source>
</evidence>
<organism evidence="2 3">
    <name type="scientific">Bombardia bombarda</name>
    <dbReference type="NCBI Taxonomy" id="252184"/>
    <lineage>
        <taxon>Eukaryota</taxon>
        <taxon>Fungi</taxon>
        <taxon>Dikarya</taxon>
        <taxon>Ascomycota</taxon>
        <taxon>Pezizomycotina</taxon>
        <taxon>Sordariomycetes</taxon>
        <taxon>Sordariomycetidae</taxon>
        <taxon>Sordariales</taxon>
        <taxon>Lasiosphaeriaceae</taxon>
        <taxon>Bombardia</taxon>
    </lineage>
</organism>